<accession>A0A6G0U7K7</accession>
<evidence type="ECO:0000256" key="2">
    <source>
        <dbReference type="SAM" id="SignalP"/>
    </source>
</evidence>
<dbReference type="PANTHER" id="PTHR11161">
    <property type="entry name" value="O-ACYLTRANSFERASE"/>
    <property type="match status" value="1"/>
</dbReference>
<feature type="transmembrane region" description="Helical" evidence="1">
    <location>
        <begin position="343"/>
        <end position="366"/>
    </location>
</feature>
<keyword evidence="1" id="KW-0472">Membrane</keyword>
<gene>
    <name evidence="4" type="ORF">AGLY_000131</name>
</gene>
<evidence type="ECO:0000313" key="4">
    <source>
        <dbReference type="EMBL" id="KAE9544589.1"/>
    </source>
</evidence>
<dbReference type="SMART" id="SM00703">
    <property type="entry name" value="NRF"/>
    <property type="match status" value="1"/>
</dbReference>
<dbReference type="GO" id="GO:0016747">
    <property type="term" value="F:acyltransferase activity, transferring groups other than amino-acyl groups"/>
    <property type="evidence" value="ECO:0007669"/>
    <property type="project" value="InterPro"/>
</dbReference>
<feature type="transmembrane region" description="Helical" evidence="1">
    <location>
        <begin position="234"/>
        <end position="258"/>
    </location>
</feature>
<evidence type="ECO:0000256" key="1">
    <source>
        <dbReference type="SAM" id="Phobius"/>
    </source>
</evidence>
<feature type="transmembrane region" description="Helical" evidence="1">
    <location>
        <begin position="452"/>
        <end position="473"/>
    </location>
</feature>
<reference evidence="4 5" key="1">
    <citation type="submission" date="2019-08" db="EMBL/GenBank/DDBJ databases">
        <title>The genome of the soybean aphid Biotype 1, its phylome, world population structure and adaptation to the North American continent.</title>
        <authorList>
            <person name="Giordano R."/>
            <person name="Donthu R.K."/>
            <person name="Hernandez A.G."/>
            <person name="Wright C.L."/>
            <person name="Zimin A.V."/>
        </authorList>
    </citation>
    <scope>NUCLEOTIDE SEQUENCE [LARGE SCALE GENOMIC DNA]</scope>
    <source>
        <tissue evidence="4">Whole aphids</tissue>
    </source>
</reference>
<proteinExistence type="predicted"/>
<feature type="transmembrane region" description="Helical" evidence="1">
    <location>
        <begin position="638"/>
        <end position="656"/>
    </location>
</feature>
<dbReference type="Pfam" id="PF01757">
    <property type="entry name" value="Acyl_transf_3"/>
    <property type="match status" value="1"/>
</dbReference>
<name>A0A6G0U7K7_APHGL</name>
<dbReference type="EMBL" id="VYZN01000001">
    <property type="protein sequence ID" value="KAE9544589.1"/>
    <property type="molecule type" value="Genomic_DNA"/>
</dbReference>
<keyword evidence="1" id="KW-0812">Transmembrane</keyword>
<dbReference type="AlphaFoldDB" id="A0A6G0U7K7"/>
<dbReference type="PANTHER" id="PTHR11161:SF71">
    <property type="entry name" value="NOSE RESISTANT-TO-FLUOXETINE PROTEIN N-TERMINAL DOMAIN-CONTAINING PROTEIN"/>
    <property type="match status" value="1"/>
</dbReference>
<dbReference type="Pfam" id="PF20146">
    <property type="entry name" value="NRF"/>
    <property type="match status" value="1"/>
</dbReference>
<sequence>MSFYSFMKMLIIMFALLSIEYSNGQVSFNESFMTLNNAVGTSNAGIPGSWVSDLFYQALSNFTIRHVENTDCLKQVEIYDNSLRNYTSWAVRMSESWNRYPVGILTGNKYQMGVYDECVDVHRPIRGQYCLSEIKLLPLTGKDYSFNRTENLDDFGNNHAWKTILGWVDYPDQVQRNSLNLGICIPSSCSASDLQKSLQNELDKVFLPEQFKAVVNVNPLLCTISEDMYPHNTAYYVTNIIFGAIFLICGAATAHHYVALSCQQKKNQGEKEVPKSCFYIFSFIHSGKFLLNYNKENEFNVLNGLKAIIMLPILLGHRFMFLVGNPIINPKFIEHIYLHGRDIYLTCMNLTDPFFFITGFLIYTTLVPMFKKLKKESILVKLITPIVYRIIRILPAYCAMMAITAHIVPHLGDGPLWSYKTWDEAEICKNYWWTNMLFISNLIDSKYECLIVSWYISCDIQFCILGVIIVYIYTKNIKFGIGLIIAMLGVSMSVPVIITILTKREGIIKILLPFLENTRYSATFNESYRASYMRAFPFFTGIAIGVIIDKLKENKVKFSQMTVHAGTFTIAVICMWVQFYGAIFYKRDRPYYLLEQALYSTLNHCTWVIFFAWVFICHFTSGYGLLTKFLNNRFIVPMGRLSYSVFLVNLTIMMISQSRLRAPNYLSKRTVIDAWLYDTLKSYLMGLILFMVIEAPAGSLASKFFKRK</sequence>
<feature type="transmembrane region" description="Helical" evidence="1">
    <location>
        <begin position="532"/>
        <end position="551"/>
    </location>
</feature>
<feature type="transmembrane region" description="Helical" evidence="1">
    <location>
        <begin position="683"/>
        <end position="705"/>
    </location>
</feature>
<feature type="transmembrane region" description="Helical" evidence="1">
    <location>
        <begin position="563"/>
        <end position="585"/>
    </location>
</feature>
<feature type="transmembrane region" description="Helical" evidence="1">
    <location>
        <begin position="480"/>
        <end position="501"/>
    </location>
</feature>
<evidence type="ECO:0000259" key="3">
    <source>
        <dbReference type="SMART" id="SM00703"/>
    </source>
</evidence>
<feature type="transmembrane region" description="Helical" evidence="1">
    <location>
        <begin position="386"/>
        <end position="408"/>
    </location>
</feature>
<protein>
    <recommendedName>
        <fullName evidence="3">Nose resistant-to-fluoxetine protein N-terminal domain-containing protein</fullName>
    </recommendedName>
</protein>
<keyword evidence="5" id="KW-1185">Reference proteome</keyword>
<comment type="caution">
    <text evidence="4">The sequence shown here is derived from an EMBL/GenBank/DDBJ whole genome shotgun (WGS) entry which is preliminary data.</text>
</comment>
<evidence type="ECO:0000313" key="5">
    <source>
        <dbReference type="Proteomes" id="UP000475862"/>
    </source>
</evidence>
<organism evidence="4 5">
    <name type="scientific">Aphis glycines</name>
    <name type="common">Soybean aphid</name>
    <dbReference type="NCBI Taxonomy" id="307491"/>
    <lineage>
        <taxon>Eukaryota</taxon>
        <taxon>Metazoa</taxon>
        <taxon>Ecdysozoa</taxon>
        <taxon>Arthropoda</taxon>
        <taxon>Hexapoda</taxon>
        <taxon>Insecta</taxon>
        <taxon>Pterygota</taxon>
        <taxon>Neoptera</taxon>
        <taxon>Paraneoptera</taxon>
        <taxon>Hemiptera</taxon>
        <taxon>Sternorrhyncha</taxon>
        <taxon>Aphidomorpha</taxon>
        <taxon>Aphidoidea</taxon>
        <taxon>Aphididae</taxon>
        <taxon>Aphidini</taxon>
        <taxon>Aphis</taxon>
        <taxon>Aphis</taxon>
    </lineage>
</organism>
<dbReference type="InterPro" id="IPR052728">
    <property type="entry name" value="O2_lipid_transport_reg"/>
</dbReference>
<feature type="signal peptide" evidence="2">
    <location>
        <begin position="1"/>
        <end position="24"/>
    </location>
</feature>
<dbReference type="Proteomes" id="UP000475862">
    <property type="component" value="Unassembled WGS sequence"/>
</dbReference>
<feature type="transmembrane region" description="Helical" evidence="1">
    <location>
        <begin position="605"/>
        <end position="626"/>
    </location>
</feature>
<keyword evidence="2" id="KW-0732">Signal</keyword>
<feature type="chain" id="PRO_5026058246" description="Nose resistant-to-fluoxetine protein N-terminal domain-containing protein" evidence="2">
    <location>
        <begin position="25"/>
        <end position="708"/>
    </location>
</feature>
<dbReference type="InterPro" id="IPR002656">
    <property type="entry name" value="Acyl_transf_3_dom"/>
</dbReference>
<feature type="domain" description="Nose resistant-to-fluoxetine protein N-terminal" evidence="3">
    <location>
        <begin position="69"/>
        <end position="220"/>
    </location>
</feature>
<dbReference type="InterPro" id="IPR006621">
    <property type="entry name" value="Nose-resist-to-fluoxetine_N"/>
</dbReference>
<feature type="transmembrane region" description="Helical" evidence="1">
    <location>
        <begin position="304"/>
        <end position="323"/>
    </location>
</feature>
<dbReference type="OrthoDB" id="10006435at2759"/>
<keyword evidence="1" id="KW-1133">Transmembrane helix</keyword>